<dbReference type="InterPro" id="IPR011042">
    <property type="entry name" value="6-blade_b-propeller_TolB-like"/>
</dbReference>
<dbReference type="Gene3D" id="2.120.10.30">
    <property type="entry name" value="TolB, C-terminal domain"/>
    <property type="match status" value="1"/>
</dbReference>
<evidence type="ECO:0000313" key="4">
    <source>
        <dbReference type="Proteomes" id="UP000318288"/>
    </source>
</evidence>
<dbReference type="InterPro" id="IPR006311">
    <property type="entry name" value="TAT_signal"/>
</dbReference>
<accession>A0A5C6EQ43</accession>
<dbReference type="RefSeq" id="WP_146459684.1">
    <property type="nucleotide sequence ID" value="NZ_SJPW01000005.1"/>
</dbReference>
<evidence type="ECO:0000256" key="2">
    <source>
        <dbReference type="PROSITE-ProRule" id="PRU00504"/>
    </source>
</evidence>
<dbReference type="SUPFAM" id="SSF101898">
    <property type="entry name" value="NHL repeat"/>
    <property type="match status" value="1"/>
</dbReference>
<proteinExistence type="predicted"/>
<evidence type="ECO:0000256" key="1">
    <source>
        <dbReference type="ARBA" id="ARBA00022737"/>
    </source>
</evidence>
<name>A0A5C6EQ43_9BACT</name>
<feature type="repeat" description="NHL" evidence="2">
    <location>
        <begin position="207"/>
        <end position="254"/>
    </location>
</feature>
<dbReference type="GO" id="GO:0008270">
    <property type="term" value="F:zinc ion binding"/>
    <property type="evidence" value="ECO:0007669"/>
    <property type="project" value="UniProtKB-KW"/>
</dbReference>
<dbReference type="Proteomes" id="UP000318288">
    <property type="component" value="Unassembled WGS sequence"/>
</dbReference>
<dbReference type="InterPro" id="IPR050952">
    <property type="entry name" value="TRIM-NHL_E3_ligases"/>
</dbReference>
<dbReference type="PROSITE" id="PS51318">
    <property type="entry name" value="TAT"/>
    <property type="match status" value="1"/>
</dbReference>
<keyword evidence="1" id="KW-0677">Repeat</keyword>
<gene>
    <name evidence="3" type="ORF">Poly51_43220</name>
</gene>
<dbReference type="OrthoDB" id="9799230at2"/>
<dbReference type="PROSITE" id="PS51125">
    <property type="entry name" value="NHL"/>
    <property type="match status" value="1"/>
</dbReference>
<comment type="caution">
    <text evidence="3">The sequence shown here is derived from an EMBL/GenBank/DDBJ whole genome shotgun (WGS) entry which is preliminary data.</text>
</comment>
<dbReference type="PANTHER" id="PTHR24104:SF25">
    <property type="entry name" value="PROTEIN LIN-41"/>
    <property type="match status" value="1"/>
</dbReference>
<protein>
    <submittedName>
        <fullName evidence="3">NHL repeat protein</fullName>
    </submittedName>
</protein>
<dbReference type="EMBL" id="SJPW01000005">
    <property type="protein sequence ID" value="TWU51028.1"/>
    <property type="molecule type" value="Genomic_DNA"/>
</dbReference>
<keyword evidence="4" id="KW-1185">Reference proteome</keyword>
<sequence>MAAKSPRRRFLKTAAIATICAPAILTAKRSAAQDVIGDGDYKFKCEHMFPQLPDRYSWQITHNVTVDPDNNLYVIHEGDAKKADHPSIFVFDSEGQFIRAFGEQFQGGGHGLEIRVENGTPFLYVSGYQQVKSIAKLTLSGETVWQSFAPMKSGAYAPGEASDPKRIWGRDRFMPTNFAFLPDNGFLLADGYGSFKIHRYDAEGSWVSCFGGEGKGKGTFNTPHGIWIDARTGGDAEIVVADRANNTLQCFTMEGEYKKTVTGFGLPANIDTNEKLMLVPELVARVSLLDRNHNTVATIGDDSERILASQKANKGHVIRTDESKWEQGKFVHPHDACFDKEDNIYVAEWVATGRVTKLTRV</sequence>
<evidence type="ECO:0000313" key="3">
    <source>
        <dbReference type="EMBL" id="TWU51028.1"/>
    </source>
</evidence>
<dbReference type="PANTHER" id="PTHR24104">
    <property type="entry name" value="E3 UBIQUITIN-PROTEIN LIGASE NHLRC1-RELATED"/>
    <property type="match status" value="1"/>
</dbReference>
<dbReference type="InterPro" id="IPR001258">
    <property type="entry name" value="NHL_repeat"/>
</dbReference>
<organism evidence="3 4">
    <name type="scientific">Rubripirellula tenax</name>
    <dbReference type="NCBI Taxonomy" id="2528015"/>
    <lineage>
        <taxon>Bacteria</taxon>
        <taxon>Pseudomonadati</taxon>
        <taxon>Planctomycetota</taxon>
        <taxon>Planctomycetia</taxon>
        <taxon>Pirellulales</taxon>
        <taxon>Pirellulaceae</taxon>
        <taxon>Rubripirellula</taxon>
    </lineage>
</organism>
<dbReference type="AlphaFoldDB" id="A0A5C6EQ43"/>
<reference evidence="3 4" key="1">
    <citation type="submission" date="2019-02" db="EMBL/GenBank/DDBJ databases">
        <title>Deep-cultivation of Planctomycetes and their phenomic and genomic characterization uncovers novel biology.</title>
        <authorList>
            <person name="Wiegand S."/>
            <person name="Jogler M."/>
            <person name="Boedeker C."/>
            <person name="Pinto D."/>
            <person name="Vollmers J."/>
            <person name="Rivas-Marin E."/>
            <person name="Kohn T."/>
            <person name="Peeters S.H."/>
            <person name="Heuer A."/>
            <person name="Rast P."/>
            <person name="Oberbeckmann S."/>
            <person name="Bunk B."/>
            <person name="Jeske O."/>
            <person name="Meyerdierks A."/>
            <person name="Storesund J.E."/>
            <person name="Kallscheuer N."/>
            <person name="Luecker S."/>
            <person name="Lage O.M."/>
            <person name="Pohl T."/>
            <person name="Merkel B.J."/>
            <person name="Hornburger P."/>
            <person name="Mueller R.-W."/>
            <person name="Bruemmer F."/>
            <person name="Labrenz M."/>
            <person name="Spormann A.M."/>
            <person name="Op Den Camp H."/>
            <person name="Overmann J."/>
            <person name="Amann R."/>
            <person name="Jetten M.S.M."/>
            <person name="Mascher T."/>
            <person name="Medema M.H."/>
            <person name="Devos D.P."/>
            <person name="Kaster A.-K."/>
            <person name="Ovreas L."/>
            <person name="Rohde M."/>
            <person name="Galperin M.Y."/>
            <person name="Jogler C."/>
        </authorList>
    </citation>
    <scope>NUCLEOTIDE SEQUENCE [LARGE SCALE GENOMIC DNA]</scope>
    <source>
        <strain evidence="3 4">Poly51</strain>
    </source>
</reference>